<keyword evidence="4" id="KW-0614">Plasmid</keyword>
<feature type="transmembrane region" description="Helical" evidence="2">
    <location>
        <begin position="257"/>
        <end position="276"/>
    </location>
</feature>
<protein>
    <recommendedName>
        <fullName evidence="3">DUF8208 domain-containing protein</fullName>
    </recommendedName>
</protein>
<feature type="region of interest" description="Disordered" evidence="1">
    <location>
        <begin position="1036"/>
        <end position="1063"/>
    </location>
</feature>
<feature type="transmembrane region" description="Helical" evidence="2">
    <location>
        <begin position="314"/>
        <end position="336"/>
    </location>
</feature>
<evidence type="ECO:0000259" key="3">
    <source>
        <dbReference type="Pfam" id="PF26635"/>
    </source>
</evidence>
<dbReference type="EMBL" id="PZJG01000031">
    <property type="protein sequence ID" value="RAK47661.1"/>
    <property type="molecule type" value="Genomic_DNA"/>
</dbReference>
<dbReference type="Proteomes" id="UP000249579">
    <property type="component" value="Plasmid pZKMB2"/>
</dbReference>
<evidence type="ECO:0000256" key="1">
    <source>
        <dbReference type="SAM" id="MobiDB-lite"/>
    </source>
</evidence>
<feature type="compositionally biased region" description="Polar residues" evidence="1">
    <location>
        <begin position="1036"/>
        <end position="1050"/>
    </location>
</feature>
<proteinExistence type="predicted"/>
<dbReference type="RefSeq" id="WP_111744460.1">
    <property type="nucleotide sequence ID" value="NZ_JBHSQY010000006.1"/>
</dbReference>
<feature type="transmembrane region" description="Helical" evidence="2">
    <location>
        <begin position="12"/>
        <end position="31"/>
    </location>
</feature>
<keyword evidence="2" id="KW-1133">Transmembrane helix</keyword>
<evidence type="ECO:0000313" key="4">
    <source>
        <dbReference type="EMBL" id="RAK47661.1"/>
    </source>
</evidence>
<comment type="caution">
    <text evidence="4">The sequence shown here is derived from an EMBL/GenBank/DDBJ whole genome shotgun (WGS) entry which is preliminary data.</text>
</comment>
<reference evidence="4 5" key="1">
    <citation type="journal article" date="2018" name="Front. Microbiol.">
        <title>Description and Comparative Genomics of Macrococcus caseolyticus subsp. hominis subsp. nov., Macrococcus goetzii sp. nov., Macrococcus epidermidis sp. nov., and Macrococcus bohemicus sp. nov., Novel Macrococci From Human Clinical Material With Virulence Potential and Suspected Uptake of Foreign DNA by Natural Transformation.</title>
        <authorList>
            <person name="Maslanova I."/>
            <person name="Wertheimer Z."/>
            <person name="Sedlacek I."/>
            <person name="Svec P."/>
            <person name="Indrakova A."/>
            <person name="Kovarovic V."/>
            <person name="Schumann P."/>
            <person name="Sproer C."/>
            <person name="Kralova S."/>
            <person name="Sedo O."/>
            <person name="Kristofova L."/>
            <person name="Vrbovska V."/>
            <person name="Fuzik T."/>
            <person name="Petras P."/>
            <person name="Zdrahal Z."/>
            <person name="Ruzickova V."/>
            <person name="Doskar J."/>
            <person name="Pantucek R."/>
        </authorList>
    </citation>
    <scope>NUCLEOTIDE SEQUENCE [LARGE SCALE GENOMIC DNA]</scope>
    <source>
        <strain evidence="4 5">03/115</strain>
        <plasmid evidence="4">pZKMB2</plasmid>
    </source>
</reference>
<dbReference type="InterPro" id="IPR058066">
    <property type="entry name" value="pXO2-14_N"/>
</dbReference>
<keyword evidence="2" id="KW-0472">Membrane</keyword>
<dbReference type="InterPro" id="IPR058521">
    <property type="entry name" value="DUF8208"/>
</dbReference>
<accession>A0A327ZZD4</accession>
<sequence>MAEQILDQFDYLFTQQNFLWMVLMPLLWGIVKVFHTTVSALEGGLDTILTFNGFFENEGLNNIMNTVNPIAMALFAISIAYIGYMIMTGKNLNRQGVFTNVLLAIGFILGFSYLTSTLNDLSTDLVNAGKQAGVKGENQKLATQIVATNTTDLLYMERKAKWQENKDTFINNDITEKTFPYKDFTGVINASKEKEGVEEAGDYDYKLSSEEKKIFANKLVDKEDGSRELQEIKPADFPFIGQVSFLNQWYYRYHANFLPMFIQFGVVAFVLIFSMFKTMLLMLEIAFQKIIAPWVVATDLTTGQKMKQLFNNLVLNYASIGILMFVIKIYMLAMTYISTLGWNPWIVSIAMIALGKFVIDGPEEAKRLLGIDVGVKDGYQALMGSLAVAGAGLGLAKGTAGLAKGGAGKLAEWREKRDQVDDKGNKIRKPGMAERIGKAGSEGIYSMAGIAGEMSEVGTKGYAVNATKEGIQKSKEALSSKIESAMEAVKTPGSNVSEAFEEGKAKATSYAVASAEAMTGTTPESRNAINKVLNDNEGALTPSERTVLEKVVRGGEDLTPSERTILERLSGTSVLSDADRDAVRTVTEQLNTTGTASTEDKMAVHRILEEKSGDLAPQDRTAIERLMQEPGNLTTEDRTAIERVIEDKSNSLSAEDRTALERVLRQDLGSQPVSQDRTAMERIIHQDSGNTMTPQDRTAIERVLHQDSNNLGDKDRQVLERVMQQNGVATPQDRTAIERIIQDKGNNLSSQDRTAMERLITQPSTNIGNEDKTAIQRLISQPDSNVSSQDRTAIERVISNPTSATAQDKVAFERVMQQQSGNMNNSQKVAFERVNQTLGNQIHSTGNNINQSVNQTQGTTIGGNNSPLNRAVNETQGTSVGGNNSPLTRAVNETQGTSVGGNNSPLTRAVNETQGTSVGGNNSPLNRAVNETQGTSVGGNNSPLNRAVNETQGTSVGGNNSPLTRAVNETQGTSVGGNNSPLNRAVNETQGTSVGGNNSPLTRAVNETQGTKVNSDTNGLKRVDEVFGNKLNSTSENVTLRPTTSQQSKSIEFPEINLNKSKD</sequence>
<keyword evidence="2" id="KW-0812">Transmembrane</keyword>
<geneLocation type="plasmid" evidence="5">
    <name>pzkmb2</name>
</geneLocation>
<feature type="transmembrane region" description="Helical" evidence="2">
    <location>
        <begin position="96"/>
        <end position="114"/>
    </location>
</feature>
<feature type="domain" description="DUF8208" evidence="3">
    <location>
        <begin position="15"/>
        <end position="385"/>
    </location>
</feature>
<evidence type="ECO:0000256" key="2">
    <source>
        <dbReference type="SAM" id="Phobius"/>
    </source>
</evidence>
<gene>
    <name evidence="4" type="ORF">BHX94_12445</name>
</gene>
<organism evidence="4 5">
    <name type="scientific">Macrococcoides bohemicum</name>
    <dbReference type="NCBI Taxonomy" id="1903056"/>
    <lineage>
        <taxon>Bacteria</taxon>
        <taxon>Bacillati</taxon>
        <taxon>Bacillota</taxon>
        <taxon>Bacilli</taxon>
        <taxon>Bacillales</taxon>
        <taxon>Staphylococcaceae</taxon>
        <taxon>Macrococcoides</taxon>
    </lineage>
</organism>
<dbReference type="Pfam" id="PF26635">
    <property type="entry name" value="DUF8208"/>
    <property type="match status" value="1"/>
</dbReference>
<dbReference type="AlphaFoldDB" id="A0A327ZZD4"/>
<dbReference type="NCBIfam" id="NF045890">
    <property type="entry name" value="conj_pls20_p028"/>
    <property type="match status" value="1"/>
</dbReference>
<evidence type="ECO:0000313" key="5">
    <source>
        <dbReference type="Proteomes" id="UP000249579"/>
    </source>
</evidence>
<dbReference type="Gene3D" id="1.10.2030.10">
    <property type="entry name" value="Anthrax toxin lethal factor, domain 3, chain A"/>
    <property type="match status" value="4"/>
</dbReference>
<feature type="transmembrane region" description="Helical" evidence="2">
    <location>
        <begin position="66"/>
        <end position="84"/>
    </location>
</feature>
<feature type="region of interest" description="Disordered" evidence="1">
    <location>
        <begin position="857"/>
        <end position="1003"/>
    </location>
</feature>
<name>A0A327ZZD4_9STAP</name>